<accession>A0A1L9SIZ4</accession>
<dbReference type="Proteomes" id="UP000184188">
    <property type="component" value="Unassembled WGS sequence"/>
</dbReference>
<dbReference type="Gene3D" id="3.40.1350.10">
    <property type="match status" value="1"/>
</dbReference>
<name>A0A1L9SIZ4_9EURO</name>
<evidence type="ECO:0000256" key="1">
    <source>
        <dbReference type="ARBA" id="ARBA00004173"/>
    </source>
</evidence>
<evidence type="ECO:0000313" key="4">
    <source>
        <dbReference type="Proteomes" id="UP000184188"/>
    </source>
</evidence>
<dbReference type="GO" id="GO:0005739">
    <property type="term" value="C:mitochondrion"/>
    <property type="evidence" value="ECO:0007669"/>
    <property type="project" value="UniProtKB-SubCell"/>
</dbReference>
<proteinExistence type="predicted"/>
<dbReference type="EMBL" id="KV878341">
    <property type="protein sequence ID" value="OJJ47212.1"/>
    <property type="molecule type" value="Genomic_DNA"/>
</dbReference>
<organism evidence="3 4">
    <name type="scientific">Penicilliopsis zonata CBS 506.65</name>
    <dbReference type="NCBI Taxonomy" id="1073090"/>
    <lineage>
        <taxon>Eukaryota</taxon>
        <taxon>Fungi</taxon>
        <taxon>Dikarya</taxon>
        <taxon>Ascomycota</taxon>
        <taxon>Pezizomycotina</taxon>
        <taxon>Eurotiomycetes</taxon>
        <taxon>Eurotiomycetidae</taxon>
        <taxon>Eurotiales</taxon>
        <taxon>Aspergillaceae</taxon>
        <taxon>Penicilliopsis</taxon>
    </lineage>
</organism>
<keyword evidence="4" id="KW-1185">Reference proteome</keyword>
<protein>
    <recommendedName>
        <fullName evidence="5">Restriction endonuclease type IV Mrr domain-containing protein</fullName>
    </recommendedName>
</protein>
<comment type="subcellular location">
    <subcellularLocation>
        <location evidence="1">Mitochondrion</location>
    </subcellularLocation>
</comment>
<dbReference type="VEuPathDB" id="FungiDB:ASPZODRAFT_64978"/>
<dbReference type="RefSeq" id="XP_022581722.1">
    <property type="nucleotide sequence ID" value="XM_022729271.1"/>
</dbReference>
<sequence>MQRTLFTPSILHRVVRRQFSQSRAQNALSPFTRRLFQLPAAPSPPSLHHTDLASFLAYAERTALPTTSTTYIGTEYEYSVLQSLRRFAFTLHRVGGRDDAGIDLVGTWHIPRLEPRTPIRVIVQCKAFKTKLGPNLVRELEGAFRGSPLGWRTRETVGVLVSPREATKGVRDAMARSTYPLLWMMMAQDGTLRQALWNRHVEELGLGGLGVEARYTADDSSEAAHPETKRLALTWDGDDLPHMDQVEAVMARREAEWVSRWQEDDAGMPEASKHRLLDILEDAYPDLTHIDGISPGKVERSKILEQMRSNGLE</sequence>
<keyword evidence="2" id="KW-0496">Mitochondrion</keyword>
<dbReference type="PANTHER" id="PTHR28133:SF1">
    <property type="entry name" value="REQUIRED FOR RESPIRATORY GROWTH PROTEIN 7, MITOCHONDRIAL"/>
    <property type="match status" value="1"/>
</dbReference>
<dbReference type="InterPro" id="IPR018828">
    <property type="entry name" value="RRG7"/>
</dbReference>
<evidence type="ECO:0008006" key="5">
    <source>
        <dbReference type="Google" id="ProtNLM"/>
    </source>
</evidence>
<evidence type="ECO:0000313" key="3">
    <source>
        <dbReference type="EMBL" id="OJJ47212.1"/>
    </source>
</evidence>
<dbReference type="PANTHER" id="PTHR28133">
    <property type="entry name" value="REQUIRED FOR RESPIRATORY GROWTH PROTEIN 7, MITOCHONDRIAL"/>
    <property type="match status" value="1"/>
</dbReference>
<dbReference type="InterPro" id="IPR011856">
    <property type="entry name" value="tRNA_endonuc-like_dom_sf"/>
</dbReference>
<dbReference type="GeneID" id="34615735"/>
<gene>
    <name evidence="3" type="ORF">ASPZODRAFT_64978</name>
</gene>
<reference evidence="4" key="1">
    <citation type="journal article" date="2017" name="Genome Biol.">
        <title>Comparative genomics reveals high biological diversity and specific adaptations in the industrially and medically important fungal genus Aspergillus.</title>
        <authorList>
            <person name="de Vries R.P."/>
            <person name="Riley R."/>
            <person name="Wiebenga A."/>
            <person name="Aguilar-Osorio G."/>
            <person name="Amillis S."/>
            <person name="Uchima C.A."/>
            <person name="Anderluh G."/>
            <person name="Asadollahi M."/>
            <person name="Askin M."/>
            <person name="Barry K."/>
            <person name="Battaglia E."/>
            <person name="Bayram O."/>
            <person name="Benocci T."/>
            <person name="Braus-Stromeyer S.A."/>
            <person name="Caldana C."/>
            <person name="Canovas D."/>
            <person name="Cerqueira G.C."/>
            <person name="Chen F."/>
            <person name="Chen W."/>
            <person name="Choi C."/>
            <person name="Clum A."/>
            <person name="Dos Santos R.A."/>
            <person name="Damasio A.R."/>
            <person name="Diallinas G."/>
            <person name="Emri T."/>
            <person name="Fekete E."/>
            <person name="Flipphi M."/>
            <person name="Freyberg S."/>
            <person name="Gallo A."/>
            <person name="Gournas C."/>
            <person name="Habgood R."/>
            <person name="Hainaut M."/>
            <person name="Harispe M.L."/>
            <person name="Henrissat B."/>
            <person name="Hilden K.S."/>
            <person name="Hope R."/>
            <person name="Hossain A."/>
            <person name="Karabika E."/>
            <person name="Karaffa L."/>
            <person name="Karanyi Z."/>
            <person name="Krasevec N."/>
            <person name="Kuo A."/>
            <person name="Kusch H."/>
            <person name="LaButti K."/>
            <person name="Lagendijk E.L."/>
            <person name="Lapidus A."/>
            <person name="Levasseur A."/>
            <person name="Lindquist E."/>
            <person name="Lipzen A."/>
            <person name="Logrieco A.F."/>
            <person name="MacCabe A."/>
            <person name="Maekelae M.R."/>
            <person name="Malavazi I."/>
            <person name="Melin P."/>
            <person name="Meyer V."/>
            <person name="Mielnichuk N."/>
            <person name="Miskei M."/>
            <person name="Molnar A.P."/>
            <person name="Mule G."/>
            <person name="Ngan C.Y."/>
            <person name="Orejas M."/>
            <person name="Orosz E."/>
            <person name="Ouedraogo J.P."/>
            <person name="Overkamp K.M."/>
            <person name="Park H.-S."/>
            <person name="Perrone G."/>
            <person name="Piumi F."/>
            <person name="Punt P.J."/>
            <person name="Ram A.F."/>
            <person name="Ramon A."/>
            <person name="Rauscher S."/>
            <person name="Record E."/>
            <person name="Riano-Pachon D.M."/>
            <person name="Robert V."/>
            <person name="Roehrig J."/>
            <person name="Ruller R."/>
            <person name="Salamov A."/>
            <person name="Salih N.S."/>
            <person name="Samson R.A."/>
            <person name="Sandor E."/>
            <person name="Sanguinetti M."/>
            <person name="Schuetze T."/>
            <person name="Sepcic K."/>
            <person name="Shelest E."/>
            <person name="Sherlock G."/>
            <person name="Sophianopoulou V."/>
            <person name="Squina F.M."/>
            <person name="Sun H."/>
            <person name="Susca A."/>
            <person name="Todd R.B."/>
            <person name="Tsang A."/>
            <person name="Unkles S.E."/>
            <person name="van de Wiele N."/>
            <person name="van Rossen-Uffink D."/>
            <person name="Oliveira J.V."/>
            <person name="Vesth T.C."/>
            <person name="Visser J."/>
            <person name="Yu J.-H."/>
            <person name="Zhou M."/>
            <person name="Andersen M.R."/>
            <person name="Archer D.B."/>
            <person name="Baker S.E."/>
            <person name="Benoit I."/>
            <person name="Brakhage A.A."/>
            <person name="Braus G.H."/>
            <person name="Fischer R."/>
            <person name="Frisvad J.C."/>
            <person name="Goldman G.H."/>
            <person name="Houbraken J."/>
            <person name="Oakley B."/>
            <person name="Pocsi I."/>
            <person name="Scazzocchio C."/>
            <person name="Seiboth B."/>
            <person name="vanKuyk P.A."/>
            <person name="Wortman J."/>
            <person name="Dyer P.S."/>
            <person name="Grigoriev I.V."/>
        </authorList>
    </citation>
    <scope>NUCLEOTIDE SEQUENCE [LARGE SCALE GENOMIC DNA]</scope>
    <source>
        <strain evidence="4">CBS 506.65</strain>
    </source>
</reference>
<dbReference type="AlphaFoldDB" id="A0A1L9SIZ4"/>
<dbReference type="OrthoDB" id="20734at2759"/>
<evidence type="ECO:0000256" key="2">
    <source>
        <dbReference type="ARBA" id="ARBA00023128"/>
    </source>
</evidence>
<dbReference type="GO" id="GO:0003676">
    <property type="term" value="F:nucleic acid binding"/>
    <property type="evidence" value="ECO:0007669"/>
    <property type="project" value="InterPro"/>
</dbReference>
<dbReference type="Pfam" id="PF10356">
    <property type="entry name" value="RRG7"/>
    <property type="match status" value="2"/>
</dbReference>